<dbReference type="Gene3D" id="1.20.5.320">
    <property type="entry name" value="6-Phosphogluconate Dehydrogenase, domain 3"/>
    <property type="match status" value="1"/>
</dbReference>
<dbReference type="PANTHER" id="PTHR24637">
    <property type="entry name" value="COLLAGEN"/>
    <property type="match status" value="1"/>
</dbReference>
<feature type="transmembrane region" description="Helical" evidence="3">
    <location>
        <begin position="7"/>
        <end position="29"/>
    </location>
</feature>
<dbReference type="Proteomes" id="UP000887540">
    <property type="component" value="Unplaced"/>
</dbReference>
<evidence type="ECO:0000259" key="4">
    <source>
        <dbReference type="SMART" id="SM01088"/>
    </source>
</evidence>
<feature type="domain" description="Nematode cuticle collagen N-terminal" evidence="4">
    <location>
        <begin position="5"/>
        <end position="57"/>
    </location>
</feature>
<dbReference type="InterPro" id="IPR008160">
    <property type="entry name" value="Collagen"/>
</dbReference>
<feature type="compositionally biased region" description="Basic and acidic residues" evidence="2">
    <location>
        <begin position="279"/>
        <end position="296"/>
    </location>
</feature>
<feature type="compositionally biased region" description="Gly residues" evidence="2">
    <location>
        <begin position="306"/>
        <end position="322"/>
    </location>
</feature>
<dbReference type="GO" id="GO:0042302">
    <property type="term" value="F:structural constituent of cuticle"/>
    <property type="evidence" value="ECO:0007669"/>
    <property type="project" value="InterPro"/>
</dbReference>
<feature type="region of interest" description="Disordered" evidence="2">
    <location>
        <begin position="167"/>
        <end position="322"/>
    </location>
</feature>
<evidence type="ECO:0000256" key="2">
    <source>
        <dbReference type="SAM" id="MobiDB-lite"/>
    </source>
</evidence>
<keyword evidence="3" id="KW-0812">Transmembrane</keyword>
<feature type="region of interest" description="Disordered" evidence="2">
    <location>
        <begin position="123"/>
        <end position="151"/>
    </location>
</feature>
<evidence type="ECO:0000256" key="3">
    <source>
        <dbReference type="SAM" id="Phobius"/>
    </source>
</evidence>
<keyword evidence="1" id="KW-0677">Repeat</keyword>
<feature type="region of interest" description="Disordered" evidence="2">
    <location>
        <begin position="68"/>
        <end position="104"/>
    </location>
</feature>
<dbReference type="PROSITE" id="PS51257">
    <property type="entry name" value="PROKAR_LIPOPROTEIN"/>
    <property type="match status" value="1"/>
</dbReference>
<protein>
    <submittedName>
        <fullName evidence="6">Nematode cuticle collagen N-terminal domain-containing protein</fullName>
    </submittedName>
</protein>
<feature type="compositionally biased region" description="Gly residues" evidence="2">
    <location>
        <begin position="241"/>
        <end position="250"/>
    </location>
</feature>
<accession>A0A914E204</accession>
<dbReference type="WBParaSite" id="ACRNAN_scaffold5340.g23490.t1">
    <property type="protein sequence ID" value="ACRNAN_scaffold5340.g23490.t1"/>
    <property type="gene ID" value="ACRNAN_scaffold5340.g23490"/>
</dbReference>
<dbReference type="PANTHER" id="PTHR24637:SF421">
    <property type="entry name" value="CUTICLE COLLAGEN DPY-2"/>
    <property type="match status" value="1"/>
</dbReference>
<sequence length="322" mass="32710">MKVHTATFIASSISGISLIGCLIVIASIYSDVQTIWQELDAEIGSFRVATDDLWRDIMSLGHKKRLRRQYDSTPIESQHNRPSSSGNAPGIPRGSQPPGIQVGKFGGPGCNCQVDNKCPRGPAGPKGFPGRSGLDGHDGLDGIPGVPGHDYAPEHAASSACFNCPAGIQGPPGPNGRPGQRGLPGRDGRNGMSGHDGQPGSPGEQGPPGPHGPLGNLGFPGEKGNDADKPIGRPGPKGQQGPAGGEGPQGNSGHDGHVGEQGPKGPEGPKGPRGPQGEPGRHGEEGDYGRPGHDAEYCPCPHRGGQNAGVGGSGGEGYGTRV</sequence>
<keyword evidence="3" id="KW-1133">Transmembrane helix</keyword>
<evidence type="ECO:0000256" key="1">
    <source>
        <dbReference type="ARBA" id="ARBA00022737"/>
    </source>
</evidence>
<keyword evidence="5" id="KW-1185">Reference proteome</keyword>
<dbReference type="InterPro" id="IPR002486">
    <property type="entry name" value="Col_cuticle_N"/>
</dbReference>
<keyword evidence="3" id="KW-0472">Membrane</keyword>
<evidence type="ECO:0000313" key="6">
    <source>
        <dbReference type="WBParaSite" id="ACRNAN_scaffold5340.g23490.t1"/>
    </source>
</evidence>
<evidence type="ECO:0000313" key="5">
    <source>
        <dbReference type="Proteomes" id="UP000887540"/>
    </source>
</evidence>
<organism evidence="5 6">
    <name type="scientific">Acrobeloides nanus</name>
    <dbReference type="NCBI Taxonomy" id="290746"/>
    <lineage>
        <taxon>Eukaryota</taxon>
        <taxon>Metazoa</taxon>
        <taxon>Ecdysozoa</taxon>
        <taxon>Nematoda</taxon>
        <taxon>Chromadorea</taxon>
        <taxon>Rhabditida</taxon>
        <taxon>Tylenchina</taxon>
        <taxon>Cephalobomorpha</taxon>
        <taxon>Cephaloboidea</taxon>
        <taxon>Cephalobidae</taxon>
        <taxon>Acrobeloides</taxon>
    </lineage>
</organism>
<name>A0A914E204_9BILA</name>
<dbReference type="SMART" id="SM01088">
    <property type="entry name" value="Col_cuticle_N"/>
    <property type="match status" value="1"/>
</dbReference>
<proteinExistence type="predicted"/>
<feature type="compositionally biased region" description="Polar residues" evidence="2">
    <location>
        <begin position="71"/>
        <end position="87"/>
    </location>
</feature>
<reference evidence="6" key="1">
    <citation type="submission" date="2022-11" db="UniProtKB">
        <authorList>
            <consortium name="WormBaseParasite"/>
        </authorList>
    </citation>
    <scope>IDENTIFICATION</scope>
</reference>
<dbReference type="AlphaFoldDB" id="A0A914E204"/>
<dbReference type="Pfam" id="PF01391">
    <property type="entry name" value="Collagen"/>
    <property type="match status" value="1"/>
</dbReference>
<dbReference type="Pfam" id="PF01484">
    <property type="entry name" value="Col_cuticle_N"/>
    <property type="match status" value="1"/>
</dbReference>